<dbReference type="GO" id="GO:0046872">
    <property type="term" value="F:metal ion binding"/>
    <property type="evidence" value="ECO:0007669"/>
    <property type="project" value="UniProtKB-KW"/>
</dbReference>
<dbReference type="PROSITE" id="PS51831">
    <property type="entry name" value="HD"/>
    <property type="match status" value="1"/>
</dbReference>
<dbReference type="NCBIfam" id="TIGR00277">
    <property type="entry name" value="HDIG"/>
    <property type="match status" value="1"/>
</dbReference>
<dbReference type="InterPro" id="IPR003607">
    <property type="entry name" value="HD/PDEase_dom"/>
</dbReference>
<evidence type="ECO:0000256" key="5">
    <source>
        <dbReference type="ARBA" id="ARBA00023004"/>
    </source>
</evidence>
<dbReference type="GO" id="GO:0008803">
    <property type="term" value="F:bis(5'-nucleosyl)-tetraphosphatase (symmetrical) activity"/>
    <property type="evidence" value="ECO:0007669"/>
    <property type="project" value="UniProtKB-EC"/>
</dbReference>
<feature type="domain" description="HD" evidence="7">
    <location>
        <begin position="18"/>
        <end position="132"/>
    </location>
</feature>
<dbReference type="HOGENOM" id="CLU_089580_1_2_9"/>
<dbReference type="SUPFAM" id="SSF109604">
    <property type="entry name" value="HD-domain/PDEase-like"/>
    <property type="match status" value="1"/>
</dbReference>
<gene>
    <name evidence="8" type="ordered locus">Bcell_1571</name>
</gene>
<evidence type="ECO:0000256" key="6">
    <source>
        <dbReference type="ARBA" id="ARBA00049417"/>
    </source>
</evidence>
<dbReference type="EC" id="3.6.1.41" evidence="1"/>
<evidence type="ECO:0000313" key="8">
    <source>
        <dbReference type="EMBL" id="ADU29834.1"/>
    </source>
</evidence>
<evidence type="ECO:0000256" key="4">
    <source>
        <dbReference type="ARBA" id="ARBA00022801"/>
    </source>
</evidence>
<evidence type="ECO:0000256" key="3">
    <source>
        <dbReference type="ARBA" id="ARBA00022741"/>
    </source>
</evidence>
<dbReference type="STRING" id="649639.Bcell_1571"/>
<dbReference type="Pfam" id="PF01966">
    <property type="entry name" value="HD"/>
    <property type="match status" value="1"/>
</dbReference>
<evidence type="ECO:0000256" key="2">
    <source>
        <dbReference type="ARBA" id="ARBA00022723"/>
    </source>
</evidence>
<dbReference type="Proteomes" id="UP000001401">
    <property type="component" value="Chromosome"/>
</dbReference>
<keyword evidence="4 8" id="KW-0378">Hydrolase</keyword>
<dbReference type="SMART" id="SM00471">
    <property type="entry name" value="HDc"/>
    <property type="match status" value="1"/>
</dbReference>
<organism evidence="8 9">
    <name type="scientific">Evansella cellulosilytica (strain ATCC 21833 / DSM 2522 / FERM P-1141 / JCM 9156 / N-4)</name>
    <name type="common">Bacillus cellulosilyticus</name>
    <dbReference type="NCBI Taxonomy" id="649639"/>
    <lineage>
        <taxon>Bacteria</taxon>
        <taxon>Bacillati</taxon>
        <taxon>Bacillota</taxon>
        <taxon>Bacilli</taxon>
        <taxon>Bacillales</taxon>
        <taxon>Bacillaceae</taxon>
        <taxon>Evansella</taxon>
    </lineage>
</organism>
<dbReference type="InterPro" id="IPR006675">
    <property type="entry name" value="HDIG_dom"/>
</dbReference>
<keyword evidence="9" id="KW-1185">Reference proteome</keyword>
<name>E6TW11_EVAC2</name>
<protein>
    <recommendedName>
        <fullName evidence="1">bis(5'-nucleosyl)-tetraphosphatase (symmetrical)</fullName>
        <ecNumber evidence="1">3.6.1.41</ecNumber>
    </recommendedName>
</protein>
<dbReference type="OrthoDB" id="9782134at2"/>
<evidence type="ECO:0000256" key="1">
    <source>
        <dbReference type="ARBA" id="ARBA00012506"/>
    </source>
</evidence>
<keyword evidence="3" id="KW-0547">Nucleotide-binding</keyword>
<proteinExistence type="predicted"/>
<dbReference type="CDD" id="cd00077">
    <property type="entry name" value="HDc"/>
    <property type="match status" value="1"/>
</dbReference>
<dbReference type="PANTHER" id="PTHR35795:SF1">
    <property type="entry name" value="BIS(5'-NUCLEOSYL)-TETRAPHOSPHATASE, SYMMETRICAL"/>
    <property type="match status" value="1"/>
</dbReference>
<accession>E6TW11</accession>
<evidence type="ECO:0000259" key="7">
    <source>
        <dbReference type="PROSITE" id="PS51831"/>
    </source>
</evidence>
<dbReference type="GO" id="GO:0000166">
    <property type="term" value="F:nucleotide binding"/>
    <property type="evidence" value="ECO:0007669"/>
    <property type="project" value="UniProtKB-KW"/>
</dbReference>
<keyword evidence="5" id="KW-0408">Iron</keyword>
<dbReference type="NCBIfam" id="TIGR00488">
    <property type="entry name" value="bis(5'-nucleosyl)-tetraphosphatase (symmetrical) YqeK"/>
    <property type="match status" value="1"/>
</dbReference>
<dbReference type="KEGG" id="bco:Bcell_1571"/>
<dbReference type="InterPro" id="IPR006674">
    <property type="entry name" value="HD_domain"/>
</dbReference>
<comment type="catalytic activity">
    <reaction evidence="6">
        <text>P(1),P(4)-bis(5'-adenosyl) tetraphosphate + H2O = 2 ADP + 2 H(+)</text>
        <dbReference type="Rhea" id="RHEA:24252"/>
        <dbReference type="ChEBI" id="CHEBI:15377"/>
        <dbReference type="ChEBI" id="CHEBI:15378"/>
        <dbReference type="ChEBI" id="CHEBI:58141"/>
        <dbReference type="ChEBI" id="CHEBI:456216"/>
        <dbReference type="EC" id="3.6.1.41"/>
    </reaction>
</comment>
<sequence>MNEEQALLEVKKALKTRRYEHTVRVRDEAQKLANQYHVNIEKARVAAILHDYAKYRSVEEMKQTIKDEKLDKRLLFYGNEILHAFVGATYVQKELGVDDEEIISAIRYHTTGRAQMTDIEKVVFLADYIEPGRTFRGVEEVREKAYKDLDHACFLALRNTVQFLVGVEKSIYPDTFEAYNDFAQKIKGGK</sequence>
<keyword evidence="2" id="KW-0479">Metal-binding</keyword>
<dbReference type="InterPro" id="IPR005249">
    <property type="entry name" value="YqeK"/>
</dbReference>
<dbReference type="eggNOG" id="COG1713">
    <property type="taxonomic scope" value="Bacteria"/>
</dbReference>
<reference evidence="8" key="1">
    <citation type="submission" date="2010-12" db="EMBL/GenBank/DDBJ databases">
        <title>Complete sequence of Bacillus cellulosilyticus DSM 2522.</title>
        <authorList>
            <consortium name="US DOE Joint Genome Institute"/>
            <person name="Lucas S."/>
            <person name="Copeland A."/>
            <person name="Lapidus A."/>
            <person name="Cheng J.-F."/>
            <person name="Bruce D."/>
            <person name="Goodwin L."/>
            <person name="Pitluck S."/>
            <person name="Chertkov O."/>
            <person name="Detter J.C."/>
            <person name="Han C."/>
            <person name="Tapia R."/>
            <person name="Land M."/>
            <person name="Hauser L."/>
            <person name="Jeffries C."/>
            <person name="Kyrpides N."/>
            <person name="Ivanova N."/>
            <person name="Mikhailova N."/>
            <person name="Brumm P."/>
            <person name="Mead D."/>
            <person name="Woyke T."/>
        </authorList>
    </citation>
    <scope>NUCLEOTIDE SEQUENCE [LARGE SCALE GENOMIC DNA]</scope>
    <source>
        <strain evidence="8">DSM 2522</strain>
    </source>
</reference>
<dbReference type="Gene3D" id="1.10.3210.10">
    <property type="entry name" value="Hypothetical protein af1432"/>
    <property type="match status" value="1"/>
</dbReference>
<dbReference type="AlphaFoldDB" id="E6TW11"/>
<dbReference type="RefSeq" id="WP_013488171.1">
    <property type="nucleotide sequence ID" value="NC_014829.1"/>
</dbReference>
<dbReference type="PANTHER" id="PTHR35795">
    <property type="entry name" value="SLR1885 PROTEIN"/>
    <property type="match status" value="1"/>
</dbReference>
<evidence type="ECO:0000313" key="9">
    <source>
        <dbReference type="Proteomes" id="UP000001401"/>
    </source>
</evidence>
<dbReference type="EMBL" id="CP002394">
    <property type="protein sequence ID" value="ADU29834.1"/>
    <property type="molecule type" value="Genomic_DNA"/>
</dbReference>
<dbReference type="InterPro" id="IPR051094">
    <property type="entry name" value="Diverse_Catalytic_Enzymes"/>
</dbReference>